<reference evidence="1 2" key="1">
    <citation type="submission" date="2016-06" db="EMBL/GenBank/DDBJ databases">
        <authorList>
            <person name="Kjaerup R.B."/>
            <person name="Dalgaard T.S."/>
            <person name="Juul-Madsen H.R."/>
        </authorList>
    </citation>
    <scope>NUCLEOTIDE SEQUENCE [LARGE SCALE GENOMIC DNA]</scope>
    <source>
        <strain evidence="1 2">CECT 5080</strain>
    </source>
</reference>
<organism evidence="1 2">
    <name type="scientific">Marinomonas aquimarina</name>
    <dbReference type="NCBI Taxonomy" id="295068"/>
    <lineage>
        <taxon>Bacteria</taxon>
        <taxon>Pseudomonadati</taxon>
        <taxon>Pseudomonadota</taxon>
        <taxon>Gammaproteobacteria</taxon>
        <taxon>Oceanospirillales</taxon>
        <taxon>Oceanospirillaceae</taxon>
        <taxon>Marinomonas</taxon>
    </lineage>
</organism>
<evidence type="ECO:0000313" key="2">
    <source>
        <dbReference type="Proteomes" id="UP000092627"/>
    </source>
</evidence>
<dbReference type="InterPro" id="IPR023296">
    <property type="entry name" value="Glyco_hydro_beta-prop_sf"/>
</dbReference>
<keyword evidence="2" id="KW-1185">Reference proteome</keyword>
<dbReference type="EMBL" id="FLOC01000001">
    <property type="protein sequence ID" value="SBS25516.1"/>
    <property type="molecule type" value="Genomic_DNA"/>
</dbReference>
<dbReference type="OrthoDB" id="20875at2"/>
<accession>A0A1A8T2G8</accession>
<proteinExistence type="predicted"/>
<evidence type="ECO:0008006" key="3">
    <source>
        <dbReference type="Google" id="ProtNLM"/>
    </source>
</evidence>
<gene>
    <name evidence="1" type="ORF">MAQ5080_00285</name>
</gene>
<dbReference type="RefSeq" id="WP_067204453.1">
    <property type="nucleotide sequence ID" value="NZ_FLOC01000001.1"/>
</dbReference>
<dbReference type="AlphaFoldDB" id="A0A1A8T2G8"/>
<dbReference type="Proteomes" id="UP000092627">
    <property type="component" value="Unassembled WGS sequence"/>
</dbReference>
<name>A0A1A8T2G8_9GAMM</name>
<protein>
    <recommendedName>
        <fullName evidence="3">Exo-alpha-sialidase</fullName>
    </recommendedName>
</protein>
<dbReference type="STRING" id="295068.MAQ5080_00285"/>
<sequence>MKEIKLTSIWQASEHNAFTDLTRFNEAWWCTFREAESHNSTDGTLRLLKSSDGSRWQDMGCLRIDNADLRDPKLSVSPSNQLILIATAYYTNADPKYRQTFAWRNKQGEWSEPTPIAEQSHWLWRITWHQDKAYGLAYGTRPKNGLHWYEISPSLDSYKSRRVTEFDGNYVNEHGLVFDEQGTAYCLLRRDITPPESSTGLLGTSKPPYDQWQWQDLGFRIGGPELVWAPDKKTLLAGYRRHEDPSQWLPQWTEIAELSLAGKVLQSIHLESGGDCSYPGLALDQQTLKAVYYSSHDGHCKIYCSDIEMG</sequence>
<dbReference type="SUPFAM" id="SSF75005">
    <property type="entry name" value="Arabinanase/levansucrase/invertase"/>
    <property type="match status" value="1"/>
</dbReference>
<evidence type="ECO:0000313" key="1">
    <source>
        <dbReference type="EMBL" id="SBS25516.1"/>
    </source>
</evidence>
<dbReference type="Gene3D" id="2.120.10.10">
    <property type="match status" value="1"/>
</dbReference>